<dbReference type="InParanoid" id="A0A1W5BAW6"/>
<name>A0A1W5BAW6_CIOIN</name>
<reference evidence="2" key="2">
    <citation type="journal article" date="2008" name="Genome Biol.">
        <title>Improved genome assembly and evidence-based global gene model set for the chordate Ciona intestinalis: new insight into intron and operon populations.</title>
        <authorList>
            <person name="Satou Y."/>
            <person name="Mineta K."/>
            <person name="Ogasawara M."/>
            <person name="Sasakura Y."/>
            <person name="Shoguchi E."/>
            <person name="Ueno K."/>
            <person name="Yamada L."/>
            <person name="Matsumoto J."/>
            <person name="Wasserscheid J."/>
            <person name="Dewar K."/>
            <person name="Wiley G.B."/>
            <person name="Macmil S.L."/>
            <person name="Roe B.A."/>
            <person name="Zeller R.W."/>
            <person name="Hastings K.E."/>
            <person name="Lemaire P."/>
            <person name="Lindquist E."/>
            <person name="Endo T."/>
            <person name="Hotta K."/>
            <person name="Inaba K."/>
        </authorList>
    </citation>
    <scope>NUCLEOTIDE SEQUENCE [LARGE SCALE GENOMIC DNA]</scope>
    <source>
        <strain evidence="2">wild type</strain>
    </source>
</reference>
<dbReference type="GeneID" id="100186200"/>
<gene>
    <name evidence="2" type="primary">LOC100186200</name>
</gene>
<dbReference type="KEGG" id="cin:100186200"/>
<reference evidence="3" key="1">
    <citation type="journal article" date="2002" name="Science">
        <title>The draft genome of Ciona intestinalis: insights into chordate and vertebrate origins.</title>
        <authorList>
            <person name="Dehal P."/>
            <person name="Satou Y."/>
            <person name="Campbell R.K."/>
            <person name="Chapman J."/>
            <person name="Degnan B."/>
            <person name="De Tomaso A."/>
            <person name="Davidson B."/>
            <person name="Di Gregorio A."/>
            <person name="Gelpke M."/>
            <person name="Goodstein D.M."/>
            <person name="Harafuji N."/>
            <person name="Hastings K.E."/>
            <person name="Ho I."/>
            <person name="Hotta K."/>
            <person name="Huang W."/>
            <person name="Kawashima T."/>
            <person name="Lemaire P."/>
            <person name="Martinez D."/>
            <person name="Meinertzhagen I.A."/>
            <person name="Necula S."/>
            <person name="Nonaka M."/>
            <person name="Putnam N."/>
            <person name="Rash S."/>
            <person name="Saiga H."/>
            <person name="Satake M."/>
            <person name="Terry A."/>
            <person name="Yamada L."/>
            <person name="Wang H.G."/>
            <person name="Awazu S."/>
            <person name="Azumi K."/>
            <person name="Boore J."/>
            <person name="Branno M."/>
            <person name="Chin-Bow S."/>
            <person name="DeSantis R."/>
            <person name="Doyle S."/>
            <person name="Francino P."/>
            <person name="Keys D.N."/>
            <person name="Haga S."/>
            <person name="Hayashi H."/>
            <person name="Hino K."/>
            <person name="Imai K.S."/>
            <person name="Inaba K."/>
            <person name="Kano S."/>
            <person name="Kobayashi K."/>
            <person name="Kobayashi M."/>
            <person name="Lee B.I."/>
            <person name="Makabe K.W."/>
            <person name="Manohar C."/>
            <person name="Matassi G."/>
            <person name="Medina M."/>
            <person name="Mochizuki Y."/>
            <person name="Mount S."/>
            <person name="Morishita T."/>
            <person name="Miura S."/>
            <person name="Nakayama A."/>
            <person name="Nishizaka S."/>
            <person name="Nomoto H."/>
            <person name="Ohta F."/>
            <person name="Oishi K."/>
            <person name="Rigoutsos I."/>
            <person name="Sano M."/>
            <person name="Sasaki A."/>
            <person name="Sasakura Y."/>
            <person name="Shoguchi E."/>
            <person name="Shin-i T."/>
            <person name="Spagnuolo A."/>
            <person name="Stainier D."/>
            <person name="Suzuki M.M."/>
            <person name="Tassy O."/>
            <person name="Takatori N."/>
            <person name="Tokuoka M."/>
            <person name="Yagi K."/>
            <person name="Yoshizaki F."/>
            <person name="Wada S."/>
            <person name="Zhang C."/>
            <person name="Hyatt P.D."/>
            <person name="Larimer F."/>
            <person name="Detter C."/>
            <person name="Doggett N."/>
            <person name="Glavina T."/>
            <person name="Hawkins T."/>
            <person name="Richardson P."/>
            <person name="Lucas S."/>
            <person name="Kohara Y."/>
            <person name="Levine M."/>
            <person name="Satoh N."/>
            <person name="Rokhsar D.S."/>
        </authorList>
    </citation>
    <scope>NUCLEOTIDE SEQUENCE [LARGE SCALE GENOMIC DNA]</scope>
</reference>
<dbReference type="RefSeq" id="XP_026690220.1">
    <property type="nucleotide sequence ID" value="XM_026834419.1"/>
</dbReference>
<dbReference type="Gene3D" id="3.40.50.300">
    <property type="entry name" value="P-loop containing nucleotide triphosphate hydrolases"/>
    <property type="match status" value="1"/>
</dbReference>
<evidence type="ECO:0000313" key="2">
    <source>
        <dbReference type="Ensembl" id="ENSCINP00000034557.1"/>
    </source>
</evidence>
<dbReference type="GeneTree" id="ENSGT00940000163713"/>
<dbReference type="PANTHER" id="PTHR36978:SF4">
    <property type="entry name" value="P-LOOP CONTAINING NUCLEOSIDE TRIPHOSPHATE HYDROLASE PROTEIN"/>
    <property type="match status" value="1"/>
</dbReference>
<keyword evidence="3" id="KW-1185">Reference proteome</keyword>
<dbReference type="Ensembl" id="ENSCINT00000034971.1">
    <property type="protein sequence ID" value="ENSCINP00000034557.1"/>
    <property type="gene ID" value="ENSCING00000024895.1"/>
</dbReference>
<reference evidence="2" key="4">
    <citation type="submission" date="2025-09" db="UniProtKB">
        <authorList>
            <consortium name="Ensembl"/>
        </authorList>
    </citation>
    <scope>IDENTIFICATION</scope>
</reference>
<keyword evidence="1" id="KW-1133">Transmembrane helix</keyword>
<dbReference type="OrthoDB" id="272681at2759"/>
<dbReference type="InterPro" id="IPR040632">
    <property type="entry name" value="Sulfotransfer_4"/>
</dbReference>
<proteinExistence type="predicted"/>
<dbReference type="eggNOG" id="ENOG502RYDN">
    <property type="taxonomic scope" value="Eukaryota"/>
</dbReference>
<dbReference type="AlphaFoldDB" id="A0A1W5BAW6"/>
<reference evidence="2" key="3">
    <citation type="submission" date="2025-08" db="UniProtKB">
        <authorList>
            <consortium name="Ensembl"/>
        </authorList>
    </citation>
    <scope>IDENTIFICATION</scope>
</reference>
<dbReference type="EMBL" id="EAAA01002049">
    <property type="status" value="NOT_ANNOTATED_CDS"/>
    <property type="molecule type" value="Genomic_DNA"/>
</dbReference>
<dbReference type="STRING" id="7719.ENSCINP00000034557"/>
<dbReference type="SUPFAM" id="SSF52540">
    <property type="entry name" value="P-loop containing nucleoside triphosphate hydrolases"/>
    <property type="match status" value="1"/>
</dbReference>
<accession>A0A1W5BAW6</accession>
<dbReference type="OMA" id="WVYEQHS"/>
<dbReference type="PANTHER" id="PTHR36978">
    <property type="entry name" value="P-LOOP CONTAINING NUCLEOTIDE TRIPHOSPHATE HYDROLASE"/>
    <property type="match status" value="1"/>
</dbReference>
<evidence type="ECO:0000313" key="3">
    <source>
        <dbReference type="Proteomes" id="UP000008144"/>
    </source>
</evidence>
<keyword evidence="1" id="KW-0472">Membrane</keyword>
<keyword evidence="1" id="KW-0812">Transmembrane</keyword>
<dbReference type="Pfam" id="PF17784">
    <property type="entry name" value="Sulfotransfer_4"/>
    <property type="match status" value="1"/>
</dbReference>
<organism evidence="2 3">
    <name type="scientific">Ciona intestinalis</name>
    <name type="common">Transparent sea squirt</name>
    <name type="synonym">Ascidia intestinalis</name>
    <dbReference type="NCBI Taxonomy" id="7719"/>
    <lineage>
        <taxon>Eukaryota</taxon>
        <taxon>Metazoa</taxon>
        <taxon>Chordata</taxon>
        <taxon>Tunicata</taxon>
        <taxon>Ascidiacea</taxon>
        <taxon>Phlebobranchia</taxon>
        <taxon>Cionidae</taxon>
        <taxon>Ciona</taxon>
    </lineage>
</organism>
<feature type="transmembrane region" description="Helical" evidence="1">
    <location>
        <begin position="228"/>
        <end position="247"/>
    </location>
</feature>
<protein>
    <submittedName>
        <fullName evidence="2">Uncharacterized LOC100186200</fullName>
    </submittedName>
</protein>
<evidence type="ECO:0000256" key="1">
    <source>
        <dbReference type="SAM" id="Phobius"/>
    </source>
</evidence>
<accession>H2XY23</accession>
<sequence length="248" mass="28801">MKVICAGAAKTGTKSMARALRLLGYNSVFDIEEAIEFAFKEWEDIWEGRTPDMGPMLDSVYADVDAVVDLPHSYFFDKFLERWPKSKVILMTRDEDAWFTSYKNMVEKAQKNYCILLIFYYLSPCIKRMADWYLKLSEITVGSGKPEPFLWKTWLRRHNAYVRVTVPRDQLLEFDVKEGWEPLCTFLNLEIPDEEFPCENKAGQSHDVTDRMMQDTWIAKQMAAEVKLIVATVALSIAVIIALAFYFK</sequence>
<dbReference type="InterPro" id="IPR027417">
    <property type="entry name" value="P-loop_NTPase"/>
</dbReference>
<dbReference type="Proteomes" id="UP000008144">
    <property type="component" value="Chromosome 5"/>
</dbReference>